<sequence>MKDKYEGEMTMIVLSKKTDQPPPKQLISIRLDPELLKKIDLLASESNSNRTAVITEILEKVVPKIRVI</sequence>
<dbReference type="OrthoDB" id="2973576at2"/>
<evidence type="ECO:0000313" key="2">
    <source>
        <dbReference type="EMBL" id="TCS83342.1"/>
    </source>
</evidence>
<dbReference type="Proteomes" id="UP000295788">
    <property type="component" value="Unassembled WGS sequence"/>
</dbReference>
<organism evidence="2 3">
    <name type="scientific">Tepidibacillus fermentans</name>
    <dbReference type="NCBI Taxonomy" id="1281767"/>
    <lineage>
        <taxon>Bacteria</taxon>
        <taxon>Bacillati</taxon>
        <taxon>Bacillota</taxon>
        <taxon>Bacilli</taxon>
        <taxon>Bacillales</taxon>
        <taxon>Bacillaceae</taxon>
        <taxon>Tepidibacillus</taxon>
    </lineage>
</organism>
<dbReference type="EMBL" id="SMAB01000005">
    <property type="protein sequence ID" value="TCS83342.1"/>
    <property type="molecule type" value="Genomic_DNA"/>
</dbReference>
<dbReference type="InterPro" id="IPR002145">
    <property type="entry name" value="CopG"/>
</dbReference>
<dbReference type="GO" id="GO:0006355">
    <property type="term" value="P:regulation of DNA-templated transcription"/>
    <property type="evidence" value="ECO:0007669"/>
    <property type="project" value="InterPro"/>
</dbReference>
<accession>A0A4R3KIU7</accession>
<name>A0A4R3KIU7_9BACI</name>
<dbReference type="Pfam" id="PF01402">
    <property type="entry name" value="RHH_1"/>
    <property type="match status" value="1"/>
</dbReference>
<feature type="domain" description="Ribbon-helix-helix protein CopG" evidence="1">
    <location>
        <begin position="26"/>
        <end position="58"/>
    </location>
</feature>
<dbReference type="RefSeq" id="WP_132767782.1">
    <property type="nucleotide sequence ID" value="NZ_SMAB01000005.1"/>
</dbReference>
<evidence type="ECO:0000259" key="1">
    <source>
        <dbReference type="Pfam" id="PF01402"/>
    </source>
</evidence>
<reference evidence="2 3" key="1">
    <citation type="submission" date="2019-03" db="EMBL/GenBank/DDBJ databases">
        <title>Genomic Encyclopedia of Type Strains, Phase IV (KMG-IV): sequencing the most valuable type-strain genomes for metagenomic binning, comparative biology and taxonomic classification.</title>
        <authorList>
            <person name="Goeker M."/>
        </authorList>
    </citation>
    <scope>NUCLEOTIDE SEQUENCE [LARGE SCALE GENOMIC DNA]</scope>
    <source>
        <strain evidence="2 3">DSM 23802</strain>
    </source>
</reference>
<comment type="caution">
    <text evidence="2">The sequence shown here is derived from an EMBL/GenBank/DDBJ whole genome shotgun (WGS) entry which is preliminary data.</text>
</comment>
<proteinExistence type="predicted"/>
<protein>
    <submittedName>
        <fullName evidence="2">Ribbon-helix-helix CopG family protein</fullName>
    </submittedName>
</protein>
<keyword evidence="3" id="KW-1185">Reference proteome</keyword>
<gene>
    <name evidence="2" type="ORF">EDD72_10583</name>
</gene>
<evidence type="ECO:0000313" key="3">
    <source>
        <dbReference type="Proteomes" id="UP000295788"/>
    </source>
</evidence>
<dbReference type="AlphaFoldDB" id="A0A4R3KIU7"/>